<comment type="caution">
    <text evidence="12">The sequence shown here is derived from an EMBL/GenBank/DDBJ whole genome shotgun (WGS) entry which is preliminary data.</text>
</comment>
<feature type="binding site" evidence="10">
    <location>
        <position position="27"/>
    </location>
    <ligand>
        <name>[4Fe-4S] cluster</name>
        <dbReference type="ChEBI" id="CHEBI:49883"/>
        <label>1</label>
        <note>4Fe-4S-S-AdoMet</note>
    </ligand>
</feature>
<dbReference type="InterPro" id="IPR040064">
    <property type="entry name" value="MoaA-like"/>
</dbReference>
<sequence>MKDRFNREIKYLRISITEKCNLKCIYCSPSEGEQCAEEREKHLTAEEIESVVRSMAQIGISKVRITGGEPLIRKDACEIIERIAKISGVEDISLTTNGVMLNKMAETLKKAGLTRLNISLDSLKEDKFSYITGGGKLKDTLAGIEKSLAIGLQPVKINTVLVKGVNDDEIDSFIELTKDMPLQVRFIELMPIGPFGEANSDKIIPNEEIIEARPQLVFDYKSNKGQPATYYTIDGYKGKVGFISPMSHKFCSTCNRIRLTSDGKLKPCLGNNGEIDLIETIRKYPDKLDHLIQDTIYNKPQGHNFGKDFSSVRSMNKIGG</sequence>
<dbReference type="InterPro" id="IPR058240">
    <property type="entry name" value="rSAM_sf"/>
</dbReference>
<dbReference type="GO" id="GO:0005525">
    <property type="term" value="F:GTP binding"/>
    <property type="evidence" value="ECO:0007669"/>
    <property type="project" value="UniProtKB-UniRule"/>
</dbReference>
<evidence type="ECO:0000256" key="9">
    <source>
        <dbReference type="ARBA" id="ARBA00023239"/>
    </source>
</evidence>
<dbReference type="Gene3D" id="3.20.20.70">
    <property type="entry name" value="Aldolase class I"/>
    <property type="match status" value="1"/>
</dbReference>
<dbReference type="InterPro" id="IPR013483">
    <property type="entry name" value="MoaA"/>
</dbReference>
<comment type="subunit">
    <text evidence="10">Monomer and homodimer.</text>
</comment>
<dbReference type="RefSeq" id="WP_113920255.1">
    <property type="nucleotide sequence ID" value="NZ_QNRX01000006.1"/>
</dbReference>
<comment type="function">
    <text evidence="10">Catalyzes the cyclization of GTP to (8S)-3',8-cyclo-7,8-dihydroguanosine 5'-triphosphate.</text>
</comment>
<name>A0A366IB72_9FIRM</name>
<dbReference type="PANTHER" id="PTHR22960:SF0">
    <property type="entry name" value="MOLYBDENUM COFACTOR BIOSYNTHESIS PROTEIN 1"/>
    <property type="match status" value="1"/>
</dbReference>
<evidence type="ECO:0000256" key="4">
    <source>
        <dbReference type="ARBA" id="ARBA00022741"/>
    </source>
</evidence>
<accession>A0A366IB72</accession>
<feature type="binding site" evidence="10">
    <location>
        <position position="268"/>
    </location>
    <ligand>
        <name>[4Fe-4S] cluster</name>
        <dbReference type="ChEBI" id="CHEBI:49883"/>
        <label>2</label>
        <note>4Fe-4S-substrate</note>
    </ligand>
</feature>
<feature type="binding site" evidence="10">
    <location>
        <position position="13"/>
    </location>
    <ligand>
        <name>GTP</name>
        <dbReference type="ChEBI" id="CHEBI:37565"/>
    </ligand>
</feature>
<evidence type="ECO:0000256" key="7">
    <source>
        <dbReference type="ARBA" id="ARBA00023134"/>
    </source>
</evidence>
<keyword evidence="8 10" id="KW-0501">Molybdenum cofactor biosynthesis</keyword>
<keyword evidence="7 10" id="KW-0342">GTP-binding</keyword>
<dbReference type="InterPro" id="IPR050105">
    <property type="entry name" value="MoCo_biosynth_MoaA/MoaC"/>
</dbReference>
<dbReference type="InterPro" id="IPR010505">
    <property type="entry name" value="MoaA_twitch"/>
</dbReference>
<protein>
    <recommendedName>
        <fullName evidence="10">GTP 3',8-cyclase</fullName>
        <ecNumber evidence="10">4.1.99.22</ecNumber>
    </recommendedName>
    <alternativeName>
        <fullName evidence="10">Molybdenum cofactor biosynthesis protein A</fullName>
    </alternativeName>
</protein>
<evidence type="ECO:0000313" key="13">
    <source>
        <dbReference type="Proteomes" id="UP000253490"/>
    </source>
</evidence>
<evidence type="ECO:0000256" key="6">
    <source>
        <dbReference type="ARBA" id="ARBA00023014"/>
    </source>
</evidence>
<feature type="binding site" evidence="10">
    <location>
        <position position="68"/>
    </location>
    <ligand>
        <name>S-adenosyl-L-methionine</name>
        <dbReference type="ChEBI" id="CHEBI:59789"/>
    </ligand>
</feature>
<dbReference type="HAMAP" id="MF_01225_B">
    <property type="entry name" value="MoaA_B"/>
    <property type="match status" value="1"/>
</dbReference>
<dbReference type="SUPFAM" id="SSF102114">
    <property type="entry name" value="Radical SAM enzymes"/>
    <property type="match status" value="1"/>
</dbReference>
<dbReference type="NCBIfam" id="NF001199">
    <property type="entry name" value="PRK00164.2-1"/>
    <property type="match status" value="1"/>
</dbReference>
<dbReference type="Pfam" id="PF06463">
    <property type="entry name" value="Mob_synth_C"/>
    <property type="match status" value="1"/>
</dbReference>
<feature type="domain" description="Radical SAM core" evidence="11">
    <location>
        <begin position="4"/>
        <end position="227"/>
    </location>
</feature>
<dbReference type="InterPro" id="IPR006638">
    <property type="entry name" value="Elp3/MiaA/NifB-like_rSAM"/>
</dbReference>
<keyword evidence="1 10" id="KW-0004">4Fe-4S</keyword>
<dbReference type="OrthoDB" id="9763993at2"/>
<feature type="binding site" evidence="10">
    <location>
        <position position="251"/>
    </location>
    <ligand>
        <name>[4Fe-4S] cluster</name>
        <dbReference type="ChEBI" id="CHEBI:49883"/>
        <label>2</label>
        <note>4Fe-4S-substrate</note>
    </ligand>
</feature>
<proteinExistence type="inferred from homology"/>
<comment type="pathway">
    <text evidence="10">Cofactor biosynthesis; molybdopterin biosynthesis.</text>
</comment>
<dbReference type="SFLD" id="SFLDG01067">
    <property type="entry name" value="SPASM/twitch_domain_containing"/>
    <property type="match status" value="1"/>
</dbReference>
<evidence type="ECO:0000256" key="10">
    <source>
        <dbReference type="HAMAP-Rule" id="MF_01225"/>
    </source>
</evidence>
<reference evidence="12 13" key="1">
    <citation type="submission" date="2018-06" db="EMBL/GenBank/DDBJ databases">
        <title>Genomic Encyclopedia of Type Strains, Phase IV (KMG-IV): sequencing the most valuable type-strain genomes for metagenomic binning, comparative biology and taxonomic classification.</title>
        <authorList>
            <person name="Goeker M."/>
        </authorList>
    </citation>
    <scope>NUCLEOTIDE SEQUENCE [LARGE SCALE GENOMIC DNA]</scope>
    <source>
        <strain evidence="12 13">DSM 22112</strain>
    </source>
</reference>
<organism evidence="12 13">
    <name type="scientific">Alkalibaculum bacchi</name>
    <dbReference type="NCBI Taxonomy" id="645887"/>
    <lineage>
        <taxon>Bacteria</taxon>
        <taxon>Bacillati</taxon>
        <taxon>Bacillota</taxon>
        <taxon>Clostridia</taxon>
        <taxon>Eubacteriales</taxon>
        <taxon>Eubacteriaceae</taxon>
        <taxon>Alkalibaculum</taxon>
    </lineage>
</organism>
<evidence type="ECO:0000259" key="11">
    <source>
        <dbReference type="PROSITE" id="PS51918"/>
    </source>
</evidence>
<keyword evidence="5 10" id="KW-0408">Iron</keyword>
<evidence type="ECO:0000256" key="3">
    <source>
        <dbReference type="ARBA" id="ARBA00022723"/>
    </source>
</evidence>
<comment type="cofactor">
    <cofactor evidence="10">
        <name>[4Fe-4S] cluster</name>
        <dbReference type="ChEBI" id="CHEBI:49883"/>
    </cofactor>
    <text evidence="10">Binds 2 [4Fe-4S] clusters. Binds 1 [4Fe-4S] cluster coordinated with 3 cysteines and an exchangeable S-adenosyl-L-methionine and 1 [4Fe-4S] cluster coordinated with 3 cysteines and the GTP-derived substrate.</text>
</comment>
<feature type="binding site" evidence="10">
    <location>
        <position position="254"/>
    </location>
    <ligand>
        <name>[4Fe-4S] cluster</name>
        <dbReference type="ChEBI" id="CHEBI:49883"/>
        <label>2</label>
        <note>4Fe-4S-substrate</note>
    </ligand>
</feature>
<comment type="catalytic activity">
    <reaction evidence="10">
        <text>GTP + AH2 + S-adenosyl-L-methionine = (8S)-3',8-cyclo-7,8-dihydroguanosine 5'-triphosphate + 5'-deoxyadenosine + L-methionine + A + H(+)</text>
        <dbReference type="Rhea" id="RHEA:49576"/>
        <dbReference type="ChEBI" id="CHEBI:13193"/>
        <dbReference type="ChEBI" id="CHEBI:15378"/>
        <dbReference type="ChEBI" id="CHEBI:17319"/>
        <dbReference type="ChEBI" id="CHEBI:17499"/>
        <dbReference type="ChEBI" id="CHEBI:37565"/>
        <dbReference type="ChEBI" id="CHEBI:57844"/>
        <dbReference type="ChEBI" id="CHEBI:59789"/>
        <dbReference type="ChEBI" id="CHEBI:131766"/>
        <dbReference type="EC" id="4.1.99.22"/>
    </reaction>
</comment>
<evidence type="ECO:0000313" key="12">
    <source>
        <dbReference type="EMBL" id="RBP65918.1"/>
    </source>
</evidence>
<dbReference type="PROSITE" id="PS51918">
    <property type="entry name" value="RADICAL_SAM"/>
    <property type="match status" value="1"/>
</dbReference>
<dbReference type="InterPro" id="IPR007197">
    <property type="entry name" value="rSAM"/>
</dbReference>
<feature type="binding site" evidence="10">
    <location>
        <position position="119"/>
    </location>
    <ligand>
        <name>S-adenosyl-L-methionine</name>
        <dbReference type="ChEBI" id="CHEBI:59789"/>
    </ligand>
</feature>
<dbReference type="CDD" id="cd01335">
    <property type="entry name" value="Radical_SAM"/>
    <property type="match status" value="1"/>
</dbReference>
<evidence type="ECO:0000256" key="2">
    <source>
        <dbReference type="ARBA" id="ARBA00022691"/>
    </source>
</evidence>
<dbReference type="GO" id="GO:0061798">
    <property type="term" value="F:GTP 3',8'-cyclase activity"/>
    <property type="evidence" value="ECO:0007669"/>
    <property type="project" value="UniProtKB-UniRule"/>
</dbReference>
<keyword evidence="2 10" id="KW-0949">S-adenosyl-L-methionine</keyword>
<dbReference type="UniPathway" id="UPA00344"/>
<dbReference type="GO" id="GO:0006777">
    <property type="term" value="P:Mo-molybdopterin cofactor biosynthetic process"/>
    <property type="evidence" value="ECO:0007669"/>
    <property type="project" value="UniProtKB-UniRule"/>
</dbReference>
<dbReference type="Pfam" id="PF04055">
    <property type="entry name" value="Radical_SAM"/>
    <property type="match status" value="1"/>
</dbReference>
<keyword evidence="13" id="KW-1185">Reference proteome</keyword>
<dbReference type="SFLD" id="SFLDS00029">
    <property type="entry name" value="Radical_SAM"/>
    <property type="match status" value="1"/>
</dbReference>
<dbReference type="GO" id="GO:0051539">
    <property type="term" value="F:4 iron, 4 sulfur cluster binding"/>
    <property type="evidence" value="ECO:0007669"/>
    <property type="project" value="UniProtKB-UniRule"/>
</dbReference>
<evidence type="ECO:0000256" key="1">
    <source>
        <dbReference type="ARBA" id="ARBA00022485"/>
    </source>
</evidence>
<dbReference type="SFLD" id="SFLDG01383">
    <property type="entry name" value="cyclic_pyranopterin_phosphate"/>
    <property type="match status" value="1"/>
</dbReference>
<dbReference type="AlphaFoldDB" id="A0A366IB72"/>
<keyword evidence="9 10" id="KW-0456">Lyase</keyword>
<feature type="binding site" evidence="10">
    <location>
        <position position="156"/>
    </location>
    <ligand>
        <name>GTP</name>
        <dbReference type="ChEBI" id="CHEBI:37565"/>
    </ligand>
</feature>
<dbReference type="EMBL" id="QNRX01000006">
    <property type="protein sequence ID" value="RBP65918.1"/>
    <property type="molecule type" value="Genomic_DNA"/>
</dbReference>
<gene>
    <name evidence="10" type="primary">moaA</name>
    <name evidence="12" type="ORF">DES36_10628</name>
</gene>
<feature type="binding site" evidence="10">
    <location>
        <position position="20"/>
    </location>
    <ligand>
        <name>[4Fe-4S] cluster</name>
        <dbReference type="ChEBI" id="CHEBI:49883"/>
        <label>1</label>
        <note>4Fe-4S-S-AdoMet</note>
    </ligand>
</feature>
<dbReference type="PANTHER" id="PTHR22960">
    <property type="entry name" value="MOLYBDOPTERIN COFACTOR SYNTHESIS PROTEIN A"/>
    <property type="match status" value="1"/>
</dbReference>
<dbReference type="GO" id="GO:0061799">
    <property type="term" value="F:cyclic pyranopterin monophosphate synthase activity"/>
    <property type="evidence" value="ECO:0007669"/>
    <property type="project" value="TreeGrafter"/>
</dbReference>
<keyword evidence="6 10" id="KW-0411">Iron-sulfur</keyword>
<feature type="binding site" evidence="10">
    <location>
        <position position="190"/>
    </location>
    <ligand>
        <name>S-adenosyl-L-methionine</name>
        <dbReference type="ChEBI" id="CHEBI:59789"/>
    </ligand>
</feature>
<dbReference type="Proteomes" id="UP000253490">
    <property type="component" value="Unassembled WGS sequence"/>
</dbReference>
<keyword evidence="3 10" id="KW-0479">Metal-binding</keyword>
<evidence type="ECO:0000256" key="5">
    <source>
        <dbReference type="ARBA" id="ARBA00023004"/>
    </source>
</evidence>
<dbReference type="NCBIfam" id="TIGR02666">
    <property type="entry name" value="moaA"/>
    <property type="match status" value="1"/>
</dbReference>
<comment type="similarity">
    <text evidence="10">Belongs to the radical SAM superfamily. MoaA family.</text>
</comment>
<feature type="binding site" evidence="10">
    <location>
        <position position="24"/>
    </location>
    <ligand>
        <name>[4Fe-4S] cluster</name>
        <dbReference type="ChEBI" id="CHEBI:49883"/>
        <label>1</label>
        <note>4Fe-4S-S-AdoMet</note>
    </ligand>
</feature>
<dbReference type="CDD" id="cd21117">
    <property type="entry name" value="Twitch_MoaA"/>
    <property type="match status" value="1"/>
</dbReference>
<dbReference type="InterPro" id="IPR013785">
    <property type="entry name" value="Aldolase_TIM"/>
</dbReference>
<dbReference type="GO" id="GO:1904047">
    <property type="term" value="F:S-adenosyl-L-methionine binding"/>
    <property type="evidence" value="ECO:0007669"/>
    <property type="project" value="UniProtKB-UniRule"/>
</dbReference>
<feature type="binding site" evidence="10">
    <location>
        <position position="95"/>
    </location>
    <ligand>
        <name>GTP</name>
        <dbReference type="ChEBI" id="CHEBI:37565"/>
    </ligand>
</feature>
<dbReference type="SMART" id="SM00729">
    <property type="entry name" value="Elp3"/>
    <property type="match status" value="1"/>
</dbReference>
<feature type="binding site" evidence="10">
    <location>
        <position position="64"/>
    </location>
    <ligand>
        <name>GTP</name>
        <dbReference type="ChEBI" id="CHEBI:37565"/>
    </ligand>
</feature>
<dbReference type="EC" id="4.1.99.22" evidence="10"/>
<dbReference type="GO" id="GO:0046872">
    <property type="term" value="F:metal ion binding"/>
    <property type="evidence" value="ECO:0007669"/>
    <property type="project" value="UniProtKB-KW"/>
</dbReference>
<evidence type="ECO:0000256" key="8">
    <source>
        <dbReference type="ARBA" id="ARBA00023150"/>
    </source>
</evidence>
<keyword evidence="4 10" id="KW-0547">Nucleotide-binding</keyword>
<feature type="binding site" evidence="10">
    <location>
        <begin position="256"/>
        <end position="258"/>
    </location>
    <ligand>
        <name>GTP</name>
        <dbReference type="ChEBI" id="CHEBI:37565"/>
    </ligand>
</feature>
<feature type="binding site" evidence="10">
    <location>
        <position position="26"/>
    </location>
    <ligand>
        <name>S-adenosyl-L-methionine</name>
        <dbReference type="ChEBI" id="CHEBI:59789"/>
    </ligand>
</feature>
<dbReference type="SFLD" id="SFLDG01386">
    <property type="entry name" value="main_SPASM_domain-containing"/>
    <property type="match status" value="1"/>
</dbReference>